<reference evidence="2" key="1">
    <citation type="submission" date="2014-12" db="EMBL/GenBank/DDBJ databases">
        <title>Insight into the proteome of Arion vulgaris.</title>
        <authorList>
            <person name="Aradska J."/>
            <person name="Bulat T."/>
            <person name="Smidak R."/>
            <person name="Sarate P."/>
            <person name="Gangsoo J."/>
            <person name="Sialana F."/>
            <person name="Bilban M."/>
            <person name="Lubec G."/>
        </authorList>
    </citation>
    <scope>NUCLEOTIDE SEQUENCE</scope>
    <source>
        <tissue evidence="2">Skin</tissue>
    </source>
</reference>
<accession>A0A0B7AMV9</accession>
<sequence length="50" mass="5890">MECHLTEMECHPTEMKCHPTEMEAYTDTQFNKVNLFSLDLLEELMDAELP</sequence>
<proteinExistence type="predicted"/>
<name>A0A0B7AMV9_9EUPU</name>
<evidence type="ECO:0000313" key="1">
    <source>
        <dbReference type="EMBL" id="CEK82162.1"/>
    </source>
</evidence>
<dbReference type="EMBL" id="HACG01035297">
    <property type="protein sequence ID" value="CEK82162.1"/>
    <property type="molecule type" value="Transcribed_RNA"/>
</dbReference>
<dbReference type="AlphaFoldDB" id="A0A0B7AMV9"/>
<dbReference type="EMBL" id="HACG01035298">
    <property type="protein sequence ID" value="CEK82163.1"/>
    <property type="molecule type" value="Transcribed_RNA"/>
</dbReference>
<gene>
    <name evidence="2" type="primary">ORF129933</name>
    <name evidence="1" type="synonym">ORF129931</name>
</gene>
<evidence type="ECO:0000313" key="2">
    <source>
        <dbReference type="EMBL" id="CEK82163.1"/>
    </source>
</evidence>
<protein>
    <submittedName>
        <fullName evidence="2">Uncharacterized protein</fullName>
    </submittedName>
</protein>
<organism evidence="2">
    <name type="scientific">Arion vulgaris</name>
    <dbReference type="NCBI Taxonomy" id="1028688"/>
    <lineage>
        <taxon>Eukaryota</taxon>
        <taxon>Metazoa</taxon>
        <taxon>Spiralia</taxon>
        <taxon>Lophotrochozoa</taxon>
        <taxon>Mollusca</taxon>
        <taxon>Gastropoda</taxon>
        <taxon>Heterobranchia</taxon>
        <taxon>Euthyneura</taxon>
        <taxon>Panpulmonata</taxon>
        <taxon>Eupulmonata</taxon>
        <taxon>Stylommatophora</taxon>
        <taxon>Helicina</taxon>
        <taxon>Arionoidea</taxon>
        <taxon>Arionidae</taxon>
        <taxon>Arion</taxon>
    </lineage>
</organism>